<name>A0A0G3HBU2_9CORY</name>
<feature type="transmembrane region" description="Helical" evidence="6">
    <location>
        <begin position="196"/>
        <end position="216"/>
    </location>
</feature>
<organism evidence="8 9">
    <name type="scientific">Corynebacterium uterequi</name>
    <dbReference type="NCBI Taxonomy" id="1072256"/>
    <lineage>
        <taxon>Bacteria</taxon>
        <taxon>Bacillati</taxon>
        <taxon>Actinomycetota</taxon>
        <taxon>Actinomycetes</taxon>
        <taxon>Mycobacteriales</taxon>
        <taxon>Corynebacteriaceae</taxon>
        <taxon>Corynebacterium</taxon>
    </lineage>
</organism>
<evidence type="ECO:0000313" key="8">
    <source>
        <dbReference type="EMBL" id="AKK10150.1"/>
    </source>
</evidence>
<dbReference type="PANTHER" id="PTHR33406">
    <property type="entry name" value="MEMBRANE PROTEIN MJ1562-RELATED"/>
    <property type="match status" value="1"/>
</dbReference>
<dbReference type="Pfam" id="PF03176">
    <property type="entry name" value="MMPL"/>
    <property type="match status" value="2"/>
</dbReference>
<dbReference type="SUPFAM" id="SSF82866">
    <property type="entry name" value="Multidrug efflux transporter AcrB transmembrane domain"/>
    <property type="match status" value="2"/>
</dbReference>
<feature type="transmembrane region" description="Helical" evidence="6">
    <location>
        <begin position="223"/>
        <end position="241"/>
    </location>
</feature>
<evidence type="ECO:0000256" key="4">
    <source>
        <dbReference type="ARBA" id="ARBA00022989"/>
    </source>
</evidence>
<dbReference type="GO" id="GO:0005886">
    <property type="term" value="C:plasma membrane"/>
    <property type="evidence" value="ECO:0007669"/>
    <property type="project" value="UniProtKB-SubCell"/>
</dbReference>
<dbReference type="InterPro" id="IPR050545">
    <property type="entry name" value="Mycobact_MmpL"/>
</dbReference>
<evidence type="ECO:0000259" key="7">
    <source>
        <dbReference type="PROSITE" id="PS50156"/>
    </source>
</evidence>
<keyword evidence="5 6" id="KW-0472">Membrane</keyword>
<keyword evidence="4 6" id="KW-1133">Transmembrane helix</keyword>
<evidence type="ECO:0000256" key="2">
    <source>
        <dbReference type="ARBA" id="ARBA00022475"/>
    </source>
</evidence>
<dbReference type="EMBL" id="CP011546">
    <property type="protein sequence ID" value="AKK10150.1"/>
    <property type="molecule type" value="Genomic_DNA"/>
</dbReference>
<reference evidence="8 9" key="1">
    <citation type="journal article" date="2015" name="Genome Announc.">
        <title>Virulence Factor Genes Detected in the Complete Genome Sequence of Corynebacterium uterequi DSM 45634, Isolated from the Uterus of a Maiden Mare.</title>
        <authorList>
            <person name="Ruckert C."/>
            <person name="Kriete M."/>
            <person name="Jaenicke S."/>
            <person name="Winkler A."/>
            <person name="Tauch A."/>
        </authorList>
    </citation>
    <scope>NUCLEOTIDE SEQUENCE [LARGE SCALE GENOMIC DNA]</scope>
    <source>
        <strain evidence="8 9">DSM 45634</strain>
    </source>
</reference>
<evidence type="ECO:0000256" key="1">
    <source>
        <dbReference type="ARBA" id="ARBA00004651"/>
    </source>
</evidence>
<dbReference type="InterPro" id="IPR000731">
    <property type="entry name" value="SSD"/>
</dbReference>
<dbReference type="InterPro" id="IPR004869">
    <property type="entry name" value="MMPL_dom"/>
</dbReference>
<keyword evidence="9" id="KW-1185">Reference proteome</keyword>
<feature type="transmembrane region" description="Helical" evidence="6">
    <location>
        <begin position="635"/>
        <end position="656"/>
    </location>
</feature>
<dbReference type="AlphaFoldDB" id="A0A0G3HBU2"/>
<sequence length="839" mass="89182">MAWLILVIGMVTAAMNLMRPLTTEFAIAGTPSIEAIDTLDKHFPGMGESINAASVNLVFQAPEGQTLDEPHNAKAIGDVVSYVDENLAEKRDLRRFGNPLEVSPKLQEGVVAMETEQGLPEAAARADADNLAMVSDDRTIAYTTFTFDVESAQSVTEQHRDVVLKAMEIGRDQGLRVEAGGPGFGDPIVINSTSEAIGLAVAFVILMVTFGSLVAAIMPVVTAVVGVGLGMMSILVITHWVDLNNTTPVLSVMIGLAVGIDYSLFVLSRYRTERQRLDGPNAAGLAVGTAGSSVVFAGVTVFVALAALVIARIEFLTWMGAVAALTVGLAVLVSLTLTPALLGVFGDRAFAAKVPGVAGNRSLRTKTWPAPDSWKHMQGDTLGRKWVKLVHKAPSLVIAVVILGFGALTLPVKDLEMALPSDMTSNYDTTQRKAAELMEDGFGAGVNAPLLLIVDATNADPQASALQPLIEAQVAGNPDMPREDAARFATFLYTVGQANSLADVTHAQFIAISEDQNAAQVLVTPESGPADQETVEIAKALRTLAEQVSSATGAEIGLTGLTAVQMDITEGLSAAMGPYLAVVVGLAIILLLLVFRSIMVPVVAGLGFLLSVGASFGMTVLVWQEGLWNLVPTPAPLLSFMPIFLIGVTFGLAMDYQIFLATRMREHFIHNGGRSIPGSPYNAVEESIIVGFGNSARVVTAAAIIMISVFVAFINQPLPFIQIFGFSLGLSVLFDAFFVRMGLVPATMFIMGRATWWMPRWLDRILPNIDVEGTALEKKFEDVGPVPQDGPPTRILPAVPDAPAAPAHAAYSFTETGFTYRPFGGSGSTRARHRLEEEE</sequence>
<protein>
    <submittedName>
        <fullName evidence="8">Putative RND superfamily drug exporter</fullName>
    </submittedName>
</protein>
<keyword evidence="2" id="KW-1003">Cell membrane</keyword>
<proteinExistence type="predicted"/>
<feature type="transmembrane region" description="Helical" evidence="6">
    <location>
        <begin position="316"/>
        <end position="345"/>
    </location>
</feature>
<feature type="transmembrane region" description="Helical" evidence="6">
    <location>
        <begin position="720"/>
        <end position="743"/>
    </location>
</feature>
<dbReference type="PROSITE" id="PS50156">
    <property type="entry name" value="SSD"/>
    <property type="match status" value="1"/>
</dbReference>
<dbReference type="Gene3D" id="1.20.1640.10">
    <property type="entry name" value="Multidrug efflux transporter AcrB transmembrane domain"/>
    <property type="match status" value="2"/>
</dbReference>
<feature type="transmembrane region" description="Helical" evidence="6">
    <location>
        <begin position="602"/>
        <end position="623"/>
    </location>
</feature>
<feature type="domain" description="SSD" evidence="7">
    <location>
        <begin position="212"/>
        <end position="344"/>
    </location>
</feature>
<evidence type="ECO:0000256" key="6">
    <source>
        <dbReference type="SAM" id="Phobius"/>
    </source>
</evidence>
<dbReference type="PANTHER" id="PTHR33406:SF13">
    <property type="entry name" value="MEMBRANE PROTEIN YDFJ"/>
    <property type="match status" value="1"/>
</dbReference>
<feature type="transmembrane region" description="Helical" evidence="6">
    <location>
        <begin position="576"/>
        <end position="595"/>
    </location>
</feature>
<evidence type="ECO:0000256" key="3">
    <source>
        <dbReference type="ARBA" id="ARBA00022692"/>
    </source>
</evidence>
<evidence type="ECO:0000313" key="9">
    <source>
        <dbReference type="Proteomes" id="UP000035548"/>
    </source>
</evidence>
<accession>A0A0G3HBU2</accession>
<feature type="transmembrane region" description="Helical" evidence="6">
    <location>
        <begin position="247"/>
        <end position="270"/>
    </location>
</feature>
<gene>
    <name evidence="8" type="ORF">CUTER_00630</name>
</gene>
<keyword evidence="3 6" id="KW-0812">Transmembrane</keyword>
<feature type="transmembrane region" description="Helical" evidence="6">
    <location>
        <begin position="393"/>
        <end position="412"/>
    </location>
</feature>
<dbReference type="STRING" id="1072256.CUTER_00630"/>
<feature type="transmembrane region" description="Helical" evidence="6">
    <location>
        <begin position="696"/>
        <end position="714"/>
    </location>
</feature>
<dbReference type="KEGG" id="cut:CUTER_00630"/>
<evidence type="ECO:0000256" key="5">
    <source>
        <dbReference type="ARBA" id="ARBA00023136"/>
    </source>
</evidence>
<dbReference type="Proteomes" id="UP000035548">
    <property type="component" value="Chromosome"/>
</dbReference>
<comment type="subcellular location">
    <subcellularLocation>
        <location evidence="1">Cell membrane</location>
        <topology evidence="1">Multi-pass membrane protein</topology>
    </subcellularLocation>
</comment>
<feature type="transmembrane region" description="Helical" evidence="6">
    <location>
        <begin position="282"/>
        <end position="310"/>
    </location>
</feature>
<reference evidence="9" key="2">
    <citation type="submission" date="2015-05" db="EMBL/GenBank/DDBJ databases">
        <title>Complete genome sequence of Corynebacterium uterequi DSM 45634, isolated from the uterus of a maiden mare.</title>
        <authorList>
            <person name="Ruckert C."/>
            <person name="Albersmeier A."/>
            <person name="Winkler A."/>
            <person name="Tauch A."/>
        </authorList>
    </citation>
    <scope>NUCLEOTIDE SEQUENCE [LARGE SCALE GENOMIC DNA]</scope>
    <source>
        <strain evidence="9">DSM 45634</strain>
    </source>
</reference>
<dbReference type="PATRIC" id="fig|1072256.5.peg.118"/>